<evidence type="ECO:0000256" key="5">
    <source>
        <dbReference type="ARBA" id="ARBA00022989"/>
    </source>
</evidence>
<keyword evidence="4 7" id="KW-0812">Transmembrane</keyword>
<dbReference type="InterPro" id="IPR023679">
    <property type="entry name" value="UPF0761_bac"/>
</dbReference>
<feature type="transmembrane region" description="Helical" evidence="7">
    <location>
        <begin position="89"/>
        <end position="108"/>
    </location>
</feature>
<feature type="transmembrane region" description="Helical" evidence="7">
    <location>
        <begin position="129"/>
        <end position="153"/>
    </location>
</feature>
<keyword evidence="9" id="KW-1185">Reference proteome</keyword>
<evidence type="ECO:0000313" key="8">
    <source>
        <dbReference type="EMBL" id="SUB59882.1"/>
    </source>
</evidence>
<accession>A0A379CBY3</accession>
<evidence type="ECO:0000256" key="2">
    <source>
        <dbReference type="ARBA" id="ARBA00022475"/>
    </source>
</evidence>
<evidence type="ECO:0000256" key="6">
    <source>
        <dbReference type="ARBA" id="ARBA00023136"/>
    </source>
</evidence>
<reference evidence="8 9" key="1">
    <citation type="submission" date="2018-06" db="EMBL/GenBank/DDBJ databases">
        <authorList>
            <consortium name="Pathogen Informatics"/>
            <person name="Doyle S."/>
        </authorList>
    </citation>
    <scope>NUCLEOTIDE SEQUENCE [LARGE SCALE GENOMIC DNA]</scope>
    <source>
        <strain evidence="8 9">NCTC12872</strain>
    </source>
</reference>
<proteinExistence type="inferred from homology"/>
<protein>
    <recommendedName>
        <fullName evidence="7">UPF0761 membrane protein NCTC12872_01941</fullName>
    </recommendedName>
</protein>
<feature type="transmembrane region" description="Helical" evidence="7">
    <location>
        <begin position="229"/>
        <end position="256"/>
    </location>
</feature>
<name>A0A379CBY3_9PAST</name>
<feature type="transmembrane region" description="Helical" evidence="7">
    <location>
        <begin position="27"/>
        <end position="52"/>
    </location>
</feature>
<organism evidence="8 9">
    <name type="scientific">Phocoenobacter uteri</name>
    <dbReference type="NCBI Taxonomy" id="146806"/>
    <lineage>
        <taxon>Bacteria</taxon>
        <taxon>Pseudomonadati</taxon>
        <taxon>Pseudomonadota</taxon>
        <taxon>Gammaproteobacteria</taxon>
        <taxon>Pasteurellales</taxon>
        <taxon>Pasteurellaceae</taxon>
        <taxon>Phocoenobacter</taxon>
    </lineage>
</organism>
<dbReference type="Proteomes" id="UP000255417">
    <property type="component" value="Unassembled WGS sequence"/>
</dbReference>
<comment type="subcellular location">
    <subcellularLocation>
        <location evidence="1 7">Cell membrane</location>
        <topology evidence="1 7">Multi-pass membrane protein</topology>
    </subcellularLocation>
</comment>
<dbReference type="PIRSF" id="PIRSF035875">
    <property type="entry name" value="RNase_BN"/>
    <property type="match status" value="1"/>
</dbReference>
<feature type="transmembrane region" description="Helical" evidence="7">
    <location>
        <begin position="173"/>
        <end position="190"/>
    </location>
</feature>
<keyword evidence="6 7" id="KW-0472">Membrane</keyword>
<gene>
    <name evidence="8" type="primary">yihY</name>
    <name evidence="8" type="ORF">NCTC12872_01941</name>
</gene>
<keyword evidence="3" id="KW-0997">Cell inner membrane</keyword>
<sequence length="281" mass="31554">MQQFLLFINIFKIRFSENKLSMAAGHLTYNTMLAIVPLIMVMFSIFAAFPIFNEVTGELKTFIYQNFAPSVGDIVQTHLDNFVNNSKKMSAVGTIGLIAIALLLISNIDNTLNTMWHKTKKRPWLISFAIYWMILTLGPLLIGVSISVSTYILSMNFMGTGELTNAGHPFLSLVPFFITWLLFTLVYTIVPNTTVLFRHAIIGALLAAIFFTLGKQIFVWYITSFPSYQAIYGALAVLPIMIVWIHLSWLVVLIGAQIAAVFKDLMLINIGTLSIENKEIK</sequence>
<dbReference type="PANTHER" id="PTHR30213:SF0">
    <property type="entry name" value="UPF0761 MEMBRANE PROTEIN YIHY"/>
    <property type="match status" value="1"/>
</dbReference>
<dbReference type="GO" id="GO:0005886">
    <property type="term" value="C:plasma membrane"/>
    <property type="evidence" value="ECO:0007669"/>
    <property type="project" value="UniProtKB-SubCell"/>
</dbReference>
<keyword evidence="2 7" id="KW-1003">Cell membrane</keyword>
<dbReference type="AlphaFoldDB" id="A0A379CBY3"/>
<dbReference type="RefSeq" id="WP_115316329.1">
    <property type="nucleotide sequence ID" value="NZ_LWIF01000001.1"/>
</dbReference>
<feature type="transmembrane region" description="Helical" evidence="7">
    <location>
        <begin position="202"/>
        <end position="223"/>
    </location>
</feature>
<dbReference type="OrthoDB" id="9808671at2"/>
<evidence type="ECO:0000256" key="3">
    <source>
        <dbReference type="ARBA" id="ARBA00022519"/>
    </source>
</evidence>
<evidence type="ECO:0000256" key="7">
    <source>
        <dbReference type="HAMAP-Rule" id="MF_00672"/>
    </source>
</evidence>
<keyword evidence="5 7" id="KW-1133">Transmembrane helix</keyword>
<dbReference type="PANTHER" id="PTHR30213">
    <property type="entry name" value="INNER MEMBRANE PROTEIN YHJD"/>
    <property type="match status" value="1"/>
</dbReference>
<dbReference type="EMBL" id="UGTA01000001">
    <property type="protein sequence ID" value="SUB59882.1"/>
    <property type="molecule type" value="Genomic_DNA"/>
</dbReference>
<evidence type="ECO:0000313" key="9">
    <source>
        <dbReference type="Proteomes" id="UP000255417"/>
    </source>
</evidence>
<dbReference type="HAMAP" id="MF_00672">
    <property type="entry name" value="UPF0761"/>
    <property type="match status" value="1"/>
</dbReference>
<dbReference type="NCBIfam" id="NF002457">
    <property type="entry name" value="PRK01637.1"/>
    <property type="match status" value="1"/>
</dbReference>
<evidence type="ECO:0000256" key="4">
    <source>
        <dbReference type="ARBA" id="ARBA00022692"/>
    </source>
</evidence>
<dbReference type="NCBIfam" id="TIGR00765">
    <property type="entry name" value="yihY_not_rbn"/>
    <property type="match status" value="1"/>
</dbReference>
<dbReference type="Pfam" id="PF03631">
    <property type="entry name" value="Virul_fac_BrkB"/>
    <property type="match status" value="1"/>
</dbReference>
<dbReference type="InterPro" id="IPR017039">
    <property type="entry name" value="Virul_fac_BrkB"/>
</dbReference>
<comment type="similarity">
    <text evidence="7">Belongs to the UPF0761 family.</text>
</comment>
<evidence type="ECO:0000256" key="1">
    <source>
        <dbReference type="ARBA" id="ARBA00004651"/>
    </source>
</evidence>